<protein>
    <recommendedName>
        <fullName evidence="1">ATP-grasp domain-containing protein</fullName>
    </recommendedName>
</protein>
<evidence type="ECO:0000313" key="3">
    <source>
        <dbReference type="Proteomes" id="UP001240250"/>
    </source>
</evidence>
<keyword evidence="3" id="KW-1185">Reference proteome</keyword>
<dbReference type="InterPro" id="IPR041261">
    <property type="entry name" value="R2K_2"/>
</dbReference>
<sequence>MLEATAERSTSLDAAAHAVLELTAPNRLEEDLVGLEDALMARGLEPRQTLLRQVVRGRAPVEGSGLVVGGLPFIRAALHRNGLAMPEPLDYLDAPVTALGRAIWPSTLGAVAAGLEHRGEPVFIKPRGVAKRFAGRVVAQPLDLRALPVSSSATPVWCSDVIEIVSEHRVFLRHGEILGVRHYDGDPSKAPGLSGVQVVVDEVRGHLPAGCALDVGVVAPDRVVLIEANDGFSLGHHGLDAGPYFDVLHARWTELVRRGC</sequence>
<feature type="domain" description="ATP-grasp" evidence="1">
    <location>
        <begin position="99"/>
        <end position="246"/>
    </location>
</feature>
<accession>A0ABU0GHN0</accession>
<proteinExistence type="predicted"/>
<comment type="caution">
    <text evidence="2">The sequence shown here is derived from an EMBL/GenBank/DDBJ whole genome shotgun (WGS) entry which is preliminary data.</text>
</comment>
<reference evidence="2 3" key="1">
    <citation type="submission" date="2023-07" db="EMBL/GenBank/DDBJ databases">
        <title>Sequencing the genomes of 1000 actinobacteria strains.</title>
        <authorList>
            <person name="Klenk H.-P."/>
        </authorList>
    </citation>
    <scope>NUCLEOTIDE SEQUENCE [LARGE SCALE GENOMIC DNA]</scope>
    <source>
        <strain evidence="2 3">DSM 14785</strain>
    </source>
</reference>
<dbReference type="Proteomes" id="UP001240250">
    <property type="component" value="Unassembled WGS sequence"/>
</dbReference>
<dbReference type="Pfam" id="PF18299">
    <property type="entry name" value="R2K_2"/>
    <property type="match status" value="1"/>
</dbReference>
<dbReference type="RefSeq" id="WP_070318606.1">
    <property type="nucleotide sequence ID" value="NZ_JAUSVM010000001.1"/>
</dbReference>
<gene>
    <name evidence="2" type="ORF">JO380_000934</name>
</gene>
<name>A0ABU0GHN0_9CELL</name>
<evidence type="ECO:0000259" key="1">
    <source>
        <dbReference type="Pfam" id="PF18299"/>
    </source>
</evidence>
<evidence type="ECO:0000313" key="2">
    <source>
        <dbReference type="EMBL" id="MDQ0424553.1"/>
    </source>
</evidence>
<organism evidence="2 3">
    <name type="scientific">Cellulomonas iranensis</name>
    <dbReference type="NCBI Taxonomy" id="76862"/>
    <lineage>
        <taxon>Bacteria</taxon>
        <taxon>Bacillati</taxon>
        <taxon>Actinomycetota</taxon>
        <taxon>Actinomycetes</taxon>
        <taxon>Micrococcales</taxon>
        <taxon>Cellulomonadaceae</taxon>
        <taxon>Cellulomonas</taxon>
    </lineage>
</organism>
<dbReference type="EMBL" id="JAUSVM010000001">
    <property type="protein sequence ID" value="MDQ0424553.1"/>
    <property type="molecule type" value="Genomic_DNA"/>
</dbReference>